<organism evidence="2 3">
    <name type="scientific">Araneus ventricosus</name>
    <name type="common">Orbweaver spider</name>
    <name type="synonym">Epeira ventricosa</name>
    <dbReference type="NCBI Taxonomy" id="182803"/>
    <lineage>
        <taxon>Eukaryota</taxon>
        <taxon>Metazoa</taxon>
        <taxon>Ecdysozoa</taxon>
        <taxon>Arthropoda</taxon>
        <taxon>Chelicerata</taxon>
        <taxon>Arachnida</taxon>
        <taxon>Araneae</taxon>
        <taxon>Araneomorphae</taxon>
        <taxon>Entelegynae</taxon>
        <taxon>Araneoidea</taxon>
        <taxon>Araneidae</taxon>
        <taxon>Araneus</taxon>
    </lineage>
</organism>
<evidence type="ECO:0000313" key="3">
    <source>
        <dbReference type="Proteomes" id="UP000499080"/>
    </source>
</evidence>
<protein>
    <submittedName>
        <fullName evidence="2">Uncharacterized protein</fullName>
    </submittedName>
</protein>
<feature type="region of interest" description="Disordered" evidence="1">
    <location>
        <begin position="37"/>
        <end position="80"/>
    </location>
</feature>
<reference evidence="2 3" key="1">
    <citation type="journal article" date="2019" name="Sci. Rep.">
        <title>Orb-weaving spider Araneus ventricosus genome elucidates the spidroin gene catalogue.</title>
        <authorList>
            <person name="Kono N."/>
            <person name="Nakamura H."/>
            <person name="Ohtoshi R."/>
            <person name="Moran D.A.P."/>
            <person name="Shinohara A."/>
            <person name="Yoshida Y."/>
            <person name="Fujiwara M."/>
            <person name="Mori M."/>
            <person name="Tomita M."/>
            <person name="Arakawa K."/>
        </authorList>
    </citation>
    <scope>NUCLEOTIDE SEQUENCE [LARGE SCALE GENOMIC DNA]</scope>
</reference>
<evidence type="ECO:0000313" key="2">
    <source>
        <dbReference type="EMBL" id="GBN65949.1"/>
    </source>
</evidence>
<gene>
    <name evidence="2" type="ORF">AVEN_52348_1</name>
</gene>
<dbReference type="Proteomes" id="UP000499080">
    <property type="component" value="Unassembled WGS sequence"/>
</dbReference>
<proteinExistence type="predicted"/>
<feature type="compositionally biased region" description="Basic and acidic residues" evidence="1">
    <location>
        <begin position="71"/>
        <end position="80"/>
    </location>
</feature>
<dbReference type="AlphaFoldDB" id="A0A4Y2QRZ1"/>
<sequence>MPRTTHEMASPLQTSAPHQWEDVWPLCMIERATGPIHGGSSAKSDFELISIHPRSRVNASRPPQSPKFRGNMKDISGRAS</sequence>
<accession>A0A4Y2QRZ1</accession>
<comment type="caution">
    <text evidence="2">The sequence shown here is derived from an EMBL/GenBank/DDBJ whole genome shotgun (WGS) entry which is preliminary data.</text>
</comment>
<evidence type="ECO:0000256" key="1">
    <source>
        <dbReference type="SAM" id="MobiDB-lite"/>
    </source>
</evidence>
<dbReference type="EMBL" id="BGPR01014608">
    <property type="protein sequence ID" value="GBN65949.1"/>
    <property type="molecule type" value="Genomic_DNA"/>
</dbReference>
<name>A0A4Y2QRZ1_ARAVE</name>
<keyword evidence="3" id="KW-1185">Reference proteome</keyword>